<reference evidence="5 6" key="1">
    <citation type="journal article" date="2019" name="Sci. Rep.">
        <title>Comparative genomics of chytrid fungi reveal insights into the obligate biotrophic and pathogenic lifestyle of Synchytrium endobioticum.</title>
        <authorList>
            <person name="van de Vossenberg B.T.L.H."/>
            <person name="Warris S."/>
            <person name="Nguyen H.D.T."/>
            <person name="van Gent-Pelzer M.P.E."/>
            <person name="Joly D.L."/>
            <person name="van de Geest H.C."/>
            <person name="Bonants P.J.M."/>
            <person name="Smith D.S."/>
            <person name="Levesque C.A."/>
            <person name="van der Lee T.A.J."/>
        </authorList>
    </citation>
    <scope>NUCLEOTIDE SEQUENCE [LARGE SCALE GENOMIC DNA]</scope>
    <source>
        <strain evidence="5 6">CBS 675.73</strain>
    </source>
</reference>
<dbReference type="Proteomes" id="UP000320333">
    <property type="component" value="Unassembled WGS sequence"/>
</dbReference>
<keyword evidence="6" id="KW-1185">Reference proteome</keyword>
<dbReference type="AlphaFoldDB" id="A0A507F8P3"/>
<dbReference type="PANTHER" id="PTHR43201:SF5">
    <property type="entry name" value="MEDIUM-CHAIN ACYL-COA LIGASE ACSF2, MITOCHONDRIAL"/>
    <property type="match status" value="1"/>
</dbReference>
<evidence type="ECO:0000313" key="5">
    <source>
        <dbReference type="EMBL" id="TPX72085.1"/>
    </source>
</evidence>
<proteinExistence type="inferred from homology"/>
<keyword evidence="2" id="KW-0436">Ligase</keyword>
<evidence type="ECO:0000259" key="3">
    <source>
        <dbReference type="Pfam" id="PF00501"/>
    </source>
</evidence>
<evidence type="ECO:0000259" key="4">
    <source>
        <dbReference type="Pfam" id="PF13193"/>
    </source>
</evidence>
<accession>A0A507F8P3</accession>
<gene>
    <name evidence="5" type="ORF">CcCBS67573_g05898</name>
</gene>
<evidence type="ECO:0000256" key="2">
    <source>
        <dbReference type="ARBA" id="ARBA00022598"/>
    </source>
</evidence>
<comment type="similarity">
    <text evidence="1">Belongs to the ATP-dependent AMP-binding enzyme family.</text>
</comment>
<comment type="caution">
    <text evidence="5">The sequence shown here is derived from an EMBL/GenBank/DDBJ whole genome shotgun (WGS) entry which is preliminary data.</text>
</comment>
<dbReference type="InterPro" id="IPR042099">
    <property type="entry name" value="ANL_N_sf"/>
</dbReference>
<dbReference type="STRING" id="246404.A0A507F8P3"/>
<sequence length="591" mass="64049">MRKEWEDVKTTLTQPDQITATEEALVGDRPIRVFSNAPSSLRAVFSMGAMLHSDKVALVCDGKSHSYNDMDRATVQLANGFVSQGAVKRGDRIALCLRNCPEWIFGFWATVCVGGVAVAVNSTLHPSEMAFCLTDSDPTVVIVDAERATQLASFISKSEHILWIVTAKDDWIVDFTQQYLNSSKTKLVPYAGFVNANSARDELPSVEVGPDDDATILYTSGTTGKPKGVLTTHRSYTNALFGIIYVVTFYQSISEDPNNPPEVTESVTLHVAPFFHTMGLVQLPVYMLTGAKTVLLPKWNPVSALKLIEKERVTSVVAVPTMFSQMLAHPVLKKYDISSLQRTMTGAAPTSTQLLKDINSNFKAVHVNGYGLTETTSTGTTCAQPIIGMKPTSVGIPSAVTDIMIVESSLTGDGLDLTKDAFIPVKNVGRVGEIAIRGPSVFKGYWKNAESSAKVLTKDGWFVTGDVGRLDEDGCLYIMDRAKDMLIRGGENVFCAEVESAVCQHPQVLECAVIGVPHATLGETVCAVVVLKDSATKVSAAQLISHCKKHLALYKCPSQIEFWDGSELPKNAAGKVLKKTLKAKYVVSSKL</sequence>
<dbReference type="InterPro" id="IPR025110">
    <property type="entry name" value="AMP-bd_C"/>
</dbReference>
<dbReference type="FunFam" id="3.30.300.30:FF:000008">
    <property type="entry name" value="2,3-dihydroxybenzoate-AMP ligase"/>
    <property type="match status" value="1"/>
</dbReference>
<dbReference type="EMBL" id="QEAP01000230">
    <property type="protein sequence ID" value="TPX72085.1"/>
    <property type="molecule type" value="Genomic_DNA"/>
</dbReference>
<evidence type="ECO:0008006" key="7">
    <source>
        <dbReference type="Google" id="ProtNLM"/>
    </source>
</evidence>
<dbReference type="Gene3D" id="3.40.50.12780">
    <property type="entry name" value="N-terminal domain of ligase-like"/>
    <property type="match status" value="1"/>
</dbReference>
<dbReference type="GO" id="GO:0006631">
    <property type="term" value="P:fatty acid metabolic process"/>
    <property type="evidence" value="ECO:0007669"/>
    <property type="project" value="TreeGrafter"/>
</dbReference>
<dbReference type="PROSITE" id="PS00455">
    <property type="entry name" value="AMP_BINDING"/>
    <property type="match status" value="1"/>
</dbReference>
<dbReference type="Gene3D" id="3.30.300.30">
    <property type="match status" value="1"/>
</dbReference>
<dbReference type="OrthoDB" id="10253115at2759"/>
<dbReference type="InterPro" id="IPR045851">
    <property type="entry name" value="AMP-bd_C_sf"/>
</dbReference>
<dbReference type="InterPro" id="IPR000873">
    <property type="entry name" value="AMP-dep_synth/lig_dom"/>
</dbReference>
<dbReference type="SUPFAM" id="SSF56801">
    <property type="entry name" value="Acetyl-CoA synthetase-like"/>
    <property type="match status" value="1"/>
</dbReference>
<protein>
    <recommendedName>
        <fullName evidence="7">4-coumarate--CoA ligase</fullName>
    </recommendedName>
</protein>
<dbReference type="Pfam" id="PF00501">
    <property type="entry name" value="AMP-binding"/>
    <property type="match status" value="1"/>
</dbReference>
<dbReference type="Pfam" id="PF13193">
    <property type="entry name" value="AMP-binding_C"/>
    <property type="match status" value="1"/>
</dbReference>
<organism evidence="5 6">
    <name type="scientific">Chytriomyces confervae</name>
    <dbReference type="NCBI Taxonomy" id="246404"/>
    <lineage>
        <taxon>Eukaryota</taxon>
        <taxon>Fungi</taxon>
        <taxon>Fungi incertae sedis</taxon>
        <taxon>Chytridiomycota</taxon>
        <taxon>Chytridiomycota incertae sedis</taxon>
        <taxon>Chytridiomycetes</taxon>
        <taxon>Chytridiales</taxon>
        <taxon>Chytriomycetaceae</taxon>
        <taxon>Chytriomyces</taxon>
    </lineage>
</organism>
<name>A0A507F8P3_9FUNG</name>
<evidence type="ECO:0000256" key="1">
    <source>
        <dbReference type="ARBA" id="ARBA00006432"/>
    </source>
</evidence>
<feature type="domain" description="AMP-binding enzyme C-terminal" evidence="4">
    <location>
        <begin position="497"/>
        <end position="575"/>
    </location>
</feature>
<dbReference type="InterPro" id="IPR020845">
    <property type="entry name" value="AMP-binding_CS"/>
</dbReference>
<dbReference type="PANTHER" id="PTHR43201">
    <property type="entry name" value="ACYL-COA SYNTHETASE"/>
    <property type="match status" value="1"/>
</dbReference>
<feature type="domain" description="AMP-dependent synthetase/ligase" evidence="3">
    <location>
        <begin position="52"/>
        <end position="446"/>
    </location>
</feature>
<evidence type="ECO:0000313" key="6">
    <source>
        <dbReference type="Proteomes" id="UP000320333"/>
    </source>
</evidence>
<dbReference type="GO" id="GO:0031956">
    <property type="term" value="F:medium-chain fatty acid-CoA ligase activity"/>
    <property type="evidence" value="ECO:0007669"/>
    <property type="project" value="TreeGrafter"/>
</dbReference>